<accession>C5LC03</accession>
<dbReference type="PANTHER" id="PTHR15944:SF0">
    <property type="entry name" value="PRENYLCYSTEINE LYASE DOMAIN-CONTAINING PROTEIN"/>
    <property type="match status" value="1"/>
</dbReference>
<comment type="cofactor">
    <cofactor evidence="1">
        <name>FAD</name>
        <dbReference type="ChEBI" id="CHEBI:57692"/>
    </cofactor>
</comment>
<dbReference type="GeneID" id="9042010"/>
<dbReference type="GO" id="GO:0030327">
    <property type="term" value="P:prenylated protein catabolic process"/>
    <property type="evidence" value="ECO:0007669"/>
    <property type="project" value="TreeGrafter"/>
</dbReference>
<keyword evidence="5" id="KW-0325">Glycoprotein</keyword>
<dbReference type="InterPro" id="IPR017046">
    <property type="entry name" value="Prenylcysteine_Oxase1"/>
</dbReference>
<keyword evidence="3" id="KW-0274">FAD</keyword>
<evidence type="ECO:0000256" key="2">
    <source>
        <dbReference type="ARBA" id="ARBA00022630"/>
    </source>
</evidence>
<name>C5LC03_PERM5</name>
<evidence type="ECO:0000313" key="7">
    <source>
        <dbReference type="EMBL" id="EER05486.1"/>
    </source>
</evidence>
<proteinExistence type="predicted"/>
<dbReference type="AlphaFoldDB" id="C5LC03"/>
<dbReference type="OrthoDB" id="412710at2759"/>
<evidence type="ECO:0000256" key="4">
    <source>
        <dbReference type="ARBA" id="ARBA00023002"/>
    </source>
</evidence>
<evidence type="ECO:0000256" key="1">
    <source>
        <dbReference type="ARBA" id="ARBA00001974"/>
    </source>
</evidence>
<organism evidence="8">
    <name type="scientific">Perkinsus marinus (strain ATCC 50983 / TXsc)</name>
    <dbReference type="NCBI Taxonomy" id="423536"/>
    <lineage>
        <taxon>Eukaryota</taxon>
        <taxon>Sar</taxon>
        <taxon>Alveolata</taxon>
        <taxon>Perkinsozoa</taxon>
        <taxon>Perkinsea</taxon>
        <taxon>Perkinsida</taxon>
        <taxon>Perkinsidae</taxon>
        <taxon>Perkinsus</taxon>
    </lineage>
</organism>
<gene>
    <name evidence="7" type="ORF">Pmar_PMAR011510</name>
</gene>
<dbReference type="RefSeq" id="XP_002773670.1">
    <property type="nucleotide sequence ID" value="XM_002773624.1"/>
</dbReference>
<keyword evidence="2" id="KW-0285">Flavoprotein</keyword>
<dbReference type="GO" id="GO:0030328">
    <property type="term" value="P:prenylcysteine catabolic process"/>
    <property type="evidence" value="ECO:0007669"/>
    <property type="project" value="InterPro"/>
</dbReference>
<dbReference type="Proteomes" id="UP000007800">
    <property type="component" value="Unassembled WGS sequence"/>
</dbReference>
<dbReference type="PANTHER" id="PTHR15944">
    <property type="entry name" value="FARNESYLCYSTEINE LYASE"/>
    <property type="match status" value="1"/>
</dbReference>
<evidence type="ECO:0000256" key="3">
    <source>
        <dbReference type="ARBA" id="ARBA00022827"/>
    </source>
</evidence>
<sequence length="311" mass="34055">MLVRYEAGAAVAHQENAYFVAFCELFGLKRRKIAMSSVGVDKFGMIYEQQRKGVAYESPQEMLQNLGTTTDNLAPMLDLSVDDYLTRECGIGEKLVKEVVNAGTRCNYRQPGRCLNAFCGTVSMAGTDVSSLFSVVGGNEQVPCKCLDESAARVVCDARVFKVEVLQTCPLESSGIDVVGSRNARKALGLLQTEGHSMCRTVSHFTKGKIRPSIVNSEGPISLAGVLTYEPDEDLPWTAIGCQIPVDATPEEAKEIVARLSRGEESVFKIFAERPLTEPEIDSLIERTLPSIYGDLPYQTLVIEKSQERGI</sequence>
<evidence type="ECO:0000259" key="6">
    <source>
        <dbReference type="Pfam" id="PF07156"/>
    </source>
</evidence>
<keyword evidence="8" id="KW-1185">Reference proteome</keyword>
<dbReference type="InterPro" id="IPR010795">
    <property type="entry name" value="Prenylcys_lyase"/>
</dbReference>
<keyword evidence="4" id="KW-0560">Oxidoreductase</keyword>
<feature type="domain" description="Prenylcysteine lyase" evidence="6">
    <location>
        <begin position="40"/>
        <end position="167"/>
    </location>
</feature>
<dbReference type="EMBL" id="GG680918">
    <property type="protein sequence ID" value="EER05486.1"/>
    <property type="molecule type" value="Genomic_DNA"/>
</dbReference>
<dbReference type="InParanoid" id="C5LC03"/>
<evidence type="ECO:0000313" key="8">
    <source>
        <dbReference type="Proteomes" id="UP000007800"/>
    </source>
</evidence>
<dbReference type="Pfam" id="PF07156">
    <property type="entry name" value="Prenylcys_lyase"/>
    <property type="match status" value="1"/>
</dbReference>
<evidence type="ECO:0000256" key="5">
    <source>
        <dbReference type="ARBA" id="ARBA00023180"/>
    </source>
</evidence>
<dbReference type="GO" id="GO:0001735">
    <property type="term" value="F:prenylcysteine oxidase activity"/>
    <property type="evidence" value="ECO:0007669"/>
    <property type="project" value="InterPro"/>
</dbReference>
<reference evidence="7 8" key="1">
    <citation type="submission" date="2008-07" db="EMBL/GenBank/DDBJ databases">
        <authorList>
            <person name="El-Sayed N."/>
            <person name="Caler E."/>
            <person name="Inman J."/>
            <person name="Amedeo P."/>
            <person name="Hass B."/>
            <person name="Wortman J."/>
        </authorList>
    </citation>
    <scope>NUCLEOTIDE SEQUENCE [LARGE SCALE GENOMIC DNA]</scope>
    <source>
        <strain evidence="8">ATCC 50983 / TXsc</strain>
    </source>
</reference>
<protein>
    <recommendedName>
        <fullName evidence="6">Prenylcysteine lyase domain-containing protein</fullName>
    </recommendedName>
</protein>